<dbReference type="InterPro" id="IPR057723">
    <property type="entry name" value="AdSDV_VP1"/>
</dbReference>
<dbReference type="Pfam" id="PF25662">
    <property type="entry name" value="AdSDV_VP1"/>
    <property type="match status" value="1"/>
</dbReference>
<reference evidence="2 3" key="1">
    <citation type="submission" date="2015-09" db="EMBL/GenBank/DDBJ databases">
        <title>Atta colombica WGS genome.</title>
        <authorList>
            <person name="Nygaard S."/>
            <person name="Hu H."/>
            <person name="Boomsma J."/>
            <person name="Zhang G."/>
        </authorList>
    </citation>
    <scope>NUCLEOTIDE SEQUENCE [LARGE SCALE GENOMIC DNA]</scope>
    <source>
        <strain evidence="2">Treedump-2</strain>
        <tissue evidence="2">Whole body</tissue>
    </source>
</reference>
<evidence type="ECO:0000256" key="1">
    <source>
        <dbReference type="SAM" id="MobiDB-lite"/>
    </source>
</evidence>
<feature type="region of interest" description="Disordered" evidence="1">
    <location>
        <begin position="226"/>
        <end position="292"/>
    </location>
</feature>
<gene>
    <name evidence="2" type="ORF">ALC53_05059</name>
</gene>
<dbReference type="Proteomes" id="UP000078540">
    <property type="component" value="Unassembled WGS sequence"/>
</dbReference>
<name>A0A151I4H1_9HYME</name>
<keyword evidence="2" id="KW-0946">Virion</keyword>
<evidence type="ECO:0000313" key="2">
    <source>
        <dbReference type="EMBL" id="KYM84746.1"/>
    </source>
</evidence>
<dbReference type="AlphaFoldDB" id="A0A151I4H1"/>
<dbReference type="EMBL" id="KQ976460">
    <property type="protein sequence ID" value="KYM84746.1"/>
    <property type="molecule type" value="Genomic_DNA"/>
</dbReference>
<evidence type="ECO:0000313" key="3">
    <source>
        <dbReference type="Proteomes" id="UP000078540"/>
    </source>
</evidence>
<dbReference type="STRING" id="520822.A0A151I4H1"/>
<proteinExistence type="predicted"/>
<keyword evidence="2" id="KW-0167">Capsid protein</keyword>
<protein>
    <submittedName>
        <fullName evidence="2">Coat protein VP1/VP2</fullName>
    </submittedName>
</protein>
<feature type="compositionally biased region" description="Basic and acidic residues" evidence="1">
    <location>
        <begin position="226"/>
        <end position="260"/>
    </location>
</feature>
<keyword evidence="3" id="KW-1185">Reference proteome</keyword>
<sequence length="416" mass="48508">MTMATQRRLVGENSQNIPGLWEQVEQREDWPQITNQKDTTTTEEVIEVIMQSRQQLEEKITNPIKIGWKKNRVYIIIGRLAEGREERAQLMETNEHARVARATTTIVAKPGGSKAWRIVQARRKRKREEHQDRVERERLLERDEETLLQATATPITANVDNEETEQINQRIKIIKFQCTIDHEEEYTQIAGAIDKIKRAPTYVTPYDFTTIYLIERDKIERAREKLREKHQENPERLKTSEKNDDRLRNNAPHIQRDMGHATKRAKFTDDGEDEDGFNSGVEGKSGESRKGYDRRITPTMIRNILDAANRTIQFTLKRQEYTSTSVPSDALVVNRNKLGKQTNIQQLGETSWAIDYHRGRTIEVFAVLRQRLLQQGQTSYFTYDFETSQNLFVSMGDRTITHTETTTTVEEKNSMK</sequence>
<accession>A0A151I4H1</accession>
<organism evidence="2 3">
    <name type="scientific">Atta colombica</name>
    <dbReference type="NCBI Taxonomy" id="520822"/>
    <lineage>
        <taxon>Eukaryota</taxon>
        <taxon>Metazoa</taxon>
        <taxon>Ecdysozoa</taxon>
        <taxon>Arthropoda</taxon>
        <taxon>Hexapoda</taxon>
        <taxon>Insecta</taxon>
        <taxon>Pterygota</taxon>
        <taxon>Neoptera</taxon>
        <taxon>Endopterygota</taxon>
        <taxon>Hymenoptera</taxon>
        <taxon>Apocrita</taxon>
        <taxon>Aculeata</taxon>
        <taxon>Formicoidea</taxon>
        <taxon>Formicidae</taxon>
        <taxon>Myrmicinae</taxon>
        <taxon>Atta</taxon>
    </lineage>
</organism>